<protein>
    <submittedName>
        <fullName evidence="2">Uncharacterized protein</fullName>
    </submittedName>
</protein>
<dbReference type="EMBL" id="CAAALY010021983">
    <property type="protein sequence ID" value="VEL14681.1"/>
    <property type="molecule type" value="Genomic_DNA"/>
</dbReference>
<dbReference type="Gene3D" id="3.90.920.10">
    <property type="entry name" value="DNA primase, PRIM domain"/>
    <property type="match status" value="1"/>
</dbReference>
<comment type="similarity">
    <text evidence="1">Belongs to the eukaryotic-type primase small subunit family.</text>
</comment>
<dbReference type="Proteomes" id="UP000784294">
    <property type="component" value="Unassembled WGS sequence"/>
</dbReference>
<dbReference type="AlphaFoldDB" id="A0A3S5FCU1"/>
<accession>A0A3S5FCU1</accession>
<keyword evidence="3" id="KW-1185">Reference proteome</keyword>
<organism evidence="2 3">
    <name type="scientific">Protopolystoma xenopodis</name>
    <dbReference type="NCBI Taxonomy" id="117903"/>
    <lineage>
        <taxon>Eukaryota</taxon>
        <taxon>Metazoa</taxon>
        <taxon>Spiralia</taxon>
        <taxon>Lophotrochozoa</taxon>
        <taxon>Platyhelminthes</taxon>
        <taxon>Monogenea</taxon>
        <taxon>Polyopisthocotylea</taxon>
        <taxon>Polystomatidea</taxon>
        <taxon>Polystomatidae</taxon>
        <taxon>Protopolystoma</taxon>
    </lineage>
</organism>
<proteinExistence type="inferred from homology"/>
<evidence type="ECO:0000313" key="3">
    <source>
        <dbReference type="Proteomes" id="UP000784294"/>
    </source>
</evidence>
<sequence>MSGDVTGLNHLLKSPFSIHPKTGMVCVPFDPARFDDFDPAAVPTLDQLIHELNELNNPSDKKDLSSAHLLPYKHTSLRQAIELFEAFTETVSKDTTVNSNKVCRKTLFTESNESSLSSVQF</sequence>
<dbReference type="PANTHER" id="PTHR10536">
    <property type="entry name" value="DNA PRIMASE SMALL SUBUNIT"/>
    <property type="match status" value="1"/>
</dbReference>
<evidence type="ECO:0000313" key="2">
    <source>
        <dbReference type="EMBL" id="VEL14681.1"/>
    </source>
</evidence>
<reference evidence="2" key="1">
    <citation type="submission" date="2018-11" db="EMBL/GenBank/DDBJ databases">
        <authorList>
            <consortium name="Pathogen Informatics"/>
        </authorList>
    </citation>
    <scope>NUCLEOTIDE SEQUENCE</scope>
</reference>
<dbReference type="OrthoDB" id="19606at2759"/>
<name>A0A3S5FCU1_9PLAT</name>
<dbReference type="SUPFAM" id="SSF56747">
    <property type="entry name" value="Prim-pol domain"/>
    <property type="match status" value="1"/>
</dbReference>
<gene>
    <name evidence="2" type="ORF">PXEA_LOCUS8121</name>
</gene>
<comment type="caution">
    <text evidence="2">The sequence shown here is derived from an EMBL/GenBank/DDBJ whole genome shotgun (WGS) entry which is preliminary data.</text>
</comment>
<evidence type="ECO:0000256" key="1">
    <source>
        <dbReference type="ARBA" id="ARBA00009762"/>
    </source>
</evidence>